<organism evidence="2 3">
    <name type="scientific">Ecytonucleospora hepatopenaei</name>
    <dbReference type="NCBI Taxonomy" id="646526"/>
    <lineage>
        <taxon>Eukaryota</taxon>
        <taxon>Fungi</taxon>
        <taxon>Fungi incertae sedis</taxon>
        <taxon>Microsporidia</taxon>
        <taxon>Enterocytozoonidae</taxon>
        <taxon>Ecytonucleospora</taxon>
    </lineage>
</organism>
<keyword evidence="1" id="KW-0472">Membrane</keyword>
<evidence type="ECO:0000256" key="1">
    <source>
        <dbReference type="SAM" id="Phobius"/>
    </source>
</evidence>
<keyword evidence="3" id="KW-1185">Reference proteome</keyword>
<keyword evidence="1" id="KW-0812">Transmembrane</keyword>
<comment type="caution">
    <text evidence="2">The sequence shown here is derived from an EMBL/GenBank/DDBJ whole genome shotgun (WGS) entry which is preliminary data.</text>
</comment>
<dbReference type="VEuPathDB" id="MicrosporidiaDB:EHP00_2016"/>
<sequence length="63" mass="7362">MFTIISLHLKINKEFKDQNIVVNLTQLDLINMISLLNNTLLLYKILLFISVLHISYVLVICFI</sequence>
<feature type="transmembrane region" description="Helical" evidence="1">
    <location>
        <begin position="41"/>
        <end position="62"/>
    </location>
</feature>
<dbReference type="Proteomes" id="UP000192758">
    <property type="component" value="Unassembled WGS sequence"/>
</dbReference>
<protein>
    <submittedName>
        <fullName evidence="2">Uncharacterized protein</fullName>
    </submittedName>
</protein>
<keyword evidence="1" id="KW-1133">Transmembrane helix</keyword>
<gene>
    <name evidence="2" type="ORF">EHP00_2016</name>
</gene>
<accession>A0A1W0E2Y1</accession>
<name>A0A1W0E2Y1_9MICR</name>
<evidence type="ECO:0000313" key="3">
    <source>
        <dbReference type="Proteomes" id="UP000192758"/>
    </source>
</evidence>
<proteinExistence type="predicted"/>
<dbReference type="AlphaFoldDB" id="A0A1W0E2Y1"/>
<reference evidence="2 3" key="1">
    <citation type="journal article" date="2017" name="Environ. Microbiol.">
        <title>Decay of the glycolytic pathway and adaptation to intranuclear parasitism within Enterocytozoonidae microsporidia.</title>
        <authorList>
            <person name="Wiredu Boakye D."/>
            <person name="Jaroenlak P."/>
            <person name="Prachumwat A."/>
            <person name="Williams T.A."/>
            <person name="Bateman K.S."/>
            <person name="Itsathitphaisarn O."/>
            <person name="Sritunyalucksana K."/>
            <person name="Paszkiewicz K.H."/>
            <person name="Moore K.A."/>
            <person name="Stentiford G.D."/>
            <person name="Williams B.A."/>
        </authorList>
    </citation>
    <scope>NUCLEOTIDE SEQUENCE [LARGE SCALE GENOMIC DNA]</scope>
    <source>
        <strain evidence="2 3">TH1</strain>
    </source>
</reference>
<dbReference type="EMBL" id="MNPJ01000028">
    <property type="protein sequence ID" value="OQS53572.1"/>
    <property type="molecule type" value="Genomic_DNA"/>
</dbReference>
<evidence type="ECO:0000313" key="2">
    <source>
        <dbReference type="EMBL" id="OQS53572.1"/>
    </source>
</evidence>